<dbReference type="EC" id="3.6.4.13" evidence="7"/>
<name>A0A4P9XL49_9FUNG</name>
<evidence type="ECO:0000256" key="2">
    <source>
        <dbReference type="ARBA" id="ARBA00022801"/>
    </source>
</evidence>
<proteinExistence type="inferred from homology"/>
<comment type="similarity">
    <text evidence="6">Belongs to the DEAD box helicase family.</text>
</comment>
<dbReference type="GO" id="GO:0005524">
    <property type="term" value="F:ATP binding"/>
    <property type="evidence" value="ECO:0007669"/>
    <property type="project" value="UniProtKB-UniRule"/>
</dbReference>
<comment type="function">
    <text evidence="7">RNA helicase.</text>
</comment>
<sequence>AVQTAVVPRLLRHHDRNGVYVDGDLCVSAPTGSGKTLAYVLPIVETLRKRVVTRLRALIVLPTRDLVAQVKETFDEFCRSTDLKVGVAVGQTSFASEQTQLVSGEKHSLLGGSSRVDILIATPGRLIDHLNGTSNFTLQHLRFLVIDEADRLLGQSYQDWLPRVLDALPTTRPSPPSAVSRADDIACALPCVARLAGPPQPRVSMAAPWQTAKKLLIIRVHQTQKLLFSATLTRNPAKIASLRLVNPVYVAVQAAEGTGRETERSLVLLKAWLGTADTAHSPLQEHYIVCRTVDKPLMVLHLLASYQLTSTLCFTKSIESANRLSRLLQIYCKDHDVLDMAADVQVSAEYSSDLTPSERAHVMKQFRRGKIRLLICSDLVARGVDMDCVQAVISYDVPLYMKKYIHRVGRTARANRKGSAFTLVEEQEARAFKEMMRKAAHWEKVKRISVKPAALEPLVPRYEVCGRGAV</sequence>
<dbReference type="PROSITE" id="PS51192">
    <property type="entry name" value="HELICASE_ATP_BIND_1"/>
    <property type="match status" value="1"/>
</dbReference>
<feature type="non-terminal residue" evidence="10">
    <location>
        <position position="1"/>
    </location>
</feature>
<dbReference type="GO" id="GO:0003724">
    <property type="term" value="F:RNA helicase activity"/>
    <property type="evidence" value="ECO:0007669"/>
    <property type="project" value="UniProtKB-EC"/>
</dbReference>
<dbReference type="PANTHER" id="PTHR24031">
    <property type="entry name" value="RNA HELICASE"/>
    <property type="match status" value="1"/>
</dbReference>
<dbReference type="Gene3D" id="3.40.50.300">
    <property type="entry name" value="P-loop containing nucleotide triphosphate hydrolases"/>
    <property type="match status" value="2"/>
</dbReference>
<feature type="domain" description="Helicase ATP-binding" evidence="8">
    <location>
        <begin position="16"/>
        <end position="250"/>
    </location>
</feature>
<evidence type="ECO:0000259" key="8">
    <source>
        <dbReference type="PROSITE" id="PS51192"/>
    </source>
</evidence>
<dbReference type="InterPro" id="IPR000629">
    <property type="entry name" value="RNA-helicase_DEAD-box_CS"/>
</dbReference>
<dbReference type="InterPro" id="IPR027417">
    <property type="entry name" value="P-loop_NTPase"/>
</dbReference>
<keyword evidence="2 6" id="KW-0378">Hydrolase</keyword>
<keyword evidence="1 6" id="KW-0547">Nucleotide-binding</keyword>
<dbReference type="InterPro" id="IPR001650">
    <property type="entry name" value="Helicase_C-like"/>
</dbReference>
<dbReference type="AlphaFoldDB" id="A0A4P9XL49"/>
<dbReference type="Pfam" id="PF00270">
    <property type="entry name" value="DEAD"/>
    <property type="match status" value="1"/>
</dbReference>
<protein>
    <recommendedName>
        <fullName evidence="7">ATP-dependent RNA helicase</fullName>
        <ecNumber evidence="7">3.6.4.13</ecNumber>
    </recommendedName>
</protein>
<dbReference type="OrthoDB" id="3370at2759"/>
<feature type="domain" description="Helicase C-terminal" evidence="9">
    <location>
        <begin position="298"/>
        <end position="456"/>
    </location>
</feature>
<keyword evidence="4 6" id="KW-0067">ATP-binding</keyword>
<evidence type="ECO:0000259" key="9">
    <source>
        <dbReference type="PROSITE" id="PS51194"/>
    </source>
</evidence>
<dbReference type="InterPro" id="IPR014001">
    <property type="entry name" value="Helicase_ATP-bd"/>
</dbReference>
<accession>A0A4P9XL49</accession>
<evidence type="ECO:0000256" key="1">
    <source>
        <dbReference type="ARBA" id="ARBA00022741"/>
    </source>
</evidence>
<evidence type="ECO:0000256" key="3">
    <source>
        <dbReference type="ARBA" id="ARBA00022806"/>
    </source>
</evidence>
<dbReference type="GO" id="GO:0016787">
    <property type="term" value="F:hydrolase activity"/>
    <property type="evidence" value="ECO:0007669"/>
    <property type="project" value="UniProtKB-KW"/>
</dbReference>
<keyword evidence="3 6" id="KW-0347">Helicase</keyword>
<reference evidence="11" key="1">
    <citation type="journal article" date="2018" name="Nat. Microbiol.">
        <title>Leveraging single-cell genomics to expand the fungal tree of life.</title>
        <authorList>
            <person name="Ahrendt S.R."/>
            <person name="Quandt C.A."/>
            <person name="Ciobanu D."/>
            <person name="Clum A."/>
            <person name="Salamov A."/>
            <person name="Andreopoulos B."/>
            <person name="Cheng J.F."/>
            <person name="Woyke T."/>
            <person name="Pelin A."/>
            <person name="Henrissat B."/>
            <person name="Reynolds N.K."/>
            <person name="Benny G.L."/>
            <person name="Smith M.E."/>
            <person name="James T.Y."/>
            <person name="Grigoriev I.V."/>
        </authorList>
    </citation>
    <scope>NUCLEOTIDE SEQUENCE [LARGE SCALE GENOMIC DNA]</scope>
    <source>
        <strain evidence="11">RSA 1356</strain>
    </source>
</reference>
<gene>
    <name evidence="10" type="ORF">THASP1DRAFT_18323</name>
</gene>
<dbReference type="PROSITE" id="PS51194">
    <property type="entry name" value="HELICASE_CTER"/>
    <property type="match status" value="1"/>
</dbReference>
<dbReference type="PROSITE" id="PS00039">
    <property type="entry name" value="DEAD_ATP_HELICASE"/>
    <property type="match status" value="1"/>
</dbReference>
<dbReference type="GO" id="GO:0003723">
    <property type="term" value="F:RNA binding"/>
    <property type="evidence" value="ECO:0007669"/>
    <property type="project" value="UniProtKB-UniRule"/>
</dbReference>
<evidence type="ECO:0000256" key="7">
    <source>
        <dbReference type="RuleBase" id="RU365068"/>
    </source>
</evidence>
<comment type="catalytic activity">
    <reaction evidence="7">
        <text>ATP + H2O = ADP + phosphate + H(+)</text>
        <dbReference type="Rhea" id="RHEA:13065"/>
        <dbReference type="ChEBI" id="CHEBI:15377"/>
        <dbReference type="ChEBI" id="CHEBI:15378"/>
        <dbReference type="ChEBI" id="CHEBI:30616"/>
        <dbReference type="ChEBI" id="CHEBI:43474"/>
        <dbReference type="ChEBI" id="CHEBI:456216"/>
        <dbReference type="EC" id="3.6.4.13"/>
    </reaction>
</comment>
<dbReference type="SMART" id="SM00487">
    <property type="entry name" value="DEXDc"/>
    <property type="match status" value="1"/>
</dbReference>
<comment type="domain">
    <text evidence="7">The Q motif is unique to and characteristic of the DEAD box family of RNA helicases and controls ATP binding and hydrolysis.</text>
</comment>
<evidence type="ECO:0000256" key="5">
    <source>
        <dbReference type="ARBA" id="ARBA00022884"/>
    </source>
</evidence>
<organism evidence="10 11">
    <name type="scientific">Thamnocephalis sphaerospora</name>
    <dbReference type="NCBI Taxonomy" id="78915"/>
    <lineage>
        <taxon>Eukaryota</taxon>
        <taxon>Fungi</taxon>
        <taxon>Fungi incertae sedis</taxon>
        <taxon>Zoopagomycota</taxon>
        <taxon>Zoopagomycotina</taxon>
        <taxon>Zoopagomycetes</taxon>
        <taxon>Zoopagales</taxon>
        <taxon>Sigmoideomycetaceae</taxon>
        <taxon>Thamnocephalis</taxon>
    </lineage>
</organism>
<dbReference type="InterPro" id="IPR011545">
    <property type="entry name" value="DEAD/DEAH_box_helicase_dom"/>
</dbReference>
<evidence type="ECO:0000256" key="4">
    <source>
        <dbReference type="ARBA" id="ARBA00022840"/>
    </source>
</evidence>
<evidence type="ECO:0000313" key="10">
    <source>
        <dbReference type="EMBL" id="RKP06567.1"/>
    </source>
</evidence>
<dbReference type="EMBL" id="KZ992858">
    <property type="protein sequence ID" value="RKP06567.1"/>
    <property type="molecule type" value="Genomic_DNA"/>
</dbReference>
<evidence type="ECO:0000256" key="6">
    <source>
        <dbReference type="RuleBase" id="RU000492"/>
    </source>
</evidence>
<dbReference type="CDD" id="cd18787">
    <property type="entry name" value="SF2_C_DEAD"/>
    <property type="match status" value="1"/>
</dbReference>
<evidence type="ECO:0000313" key="11">
    <source>
        <dbReference type="Proteomes" id="UP000271241"/>
    </source>
</evidence>
<dbReference type="SMART" id="SM00490">
    <property type="entry name" value="HELICc"/>
    <property type="match status" value="1"/>
</dbReference>
<keyword evidence="5 7" id="KW-0694">RNA-binding</keyword>
<dbReference type="Proteomes" id="UP000271241">
    <property type="component" value="Unassembled WGS sequence"/>
</dbReference>
<dbReference type="SUPFAM" id="SSF52540">
    <property type="entry name" value="P-loop containing nucleoside triphosphate hydrolases"/>
    <property type="match status" value="1"/>
</dbReference>
<dbReference type="CDD" id="cd17956">
    <property type="entry name" value="DEADc_DDX51"/>
    <property type="match status" value="1"/>
</dbReference>
<keyword evidence="11" id="KW-1185">Reference proteome</keyword>
<dbReference type="Pfam" id="PF00271">
    <property type="entry name" value="Helicase_C"/>
    <property type="match status" value="1"/>
</dbReference>
<dbReference type="STRING" id="78915.A0A4P9XL49"/>